<dbReference type="GO" id="GO:0019369">
    <property type="term" value="P:arachidonate metabolic process"/>
    <property type="evidence" value="ECO:0007669"/>
    <property type="project" value="TreeGrafter"/>
</dbReference>
<accession>A0A8A1M5F5</accession>
<dbReference type="GO" id="GO:0016042">
    <property type="term" value="P:lipid catabolic process"/>
    <property type="evidence" value="ECO:0007669"/>
    <property type="project" value="UniProtKB-KW"/>
</dbReference>
<dbReference type="Gene3D" id="3.40.1090.10">
    <property type="entry name" value="Cytosolic phospholipase A2 catalytic domain"/>
    <property type="match status" value="1"/>
</dbReference>
<evidence type="ECO:0000313" key="3">
    <source>
        <dbReference type="EMBL" id="QSS60550.1"/>
    </source>
</evidence>
<dbReference type="GO" id="GO:0016020">
    <property type="term" value="C:membrane"/>
    <property type="evidence" value="ECO:0007669"/>
    <property type="project" value="TreeGrafter"/>
</dbReference>
<dbReference type="AlphaFoldDB" id="A0A8A1M5F5"/>
<dbReference type="EMBL" id="CP069110">
    <property type="protein sequence ID" value="QSS60550.1"/>
    <property type="molecule type" value="Genomic_DNA"/>
</dbReference>
<dbReference type="InterPro" id="IPR016035">
    <property type="entry name" value="Acyl_Trfase/lysoPLipase"/>
</dbReference>
<dbReference type="PANTHER" id="PTHR24185:SF1">
    <property type="entry name" value="CALCIUM-INDEPENDENT PHOSPHOLIPASE A2-GAMMA"/>
    <property type="match status" value="1"/>
</dbReference>
<organism evidence="3 4">
    <name type="scientific">Ajellomyces capsulatus</name>
    <name type="common">Darling's disease fungus</name>
    <name type="synonym">Histoplasma capsulatum</name>
    <dbReference type="NCBI Taxonomy" id="5037"/>
    <lineage>
        <taxon>Eukaryota</taxon>
        <taxon>Fungi</taxon>
        <taxon>Dikarya</taxon>
        <taxon>Ascomycota</taxon>
        <taxon>Pezizomycotina</taxon>
        <taxon>Eurotiomycetes</taxon>
        <taxon>Eurotiomycetidae</taxon>
        <taxon>Onygenales</taxon>
        <taxon>Ajellomycetaceae</taxon>
        <taxon>Histoplasma</taxon>
    </lineage>
</organism>
<dbReference type="GO" id="GO:0047499">
    <property type="term" value="F:calcium-independent phospholipase A2 activity"/>
    <property type="evidence" value="ECO:0007669"/>
    <property type="project" value="TreeGrafter"/>
</dbReference>
<proteinExistence type="predicted"/>
<dbReference type="CDD" id="cd07199">
    <property type="entry name" value="Pat17_PNPLA8_PNPLA9_like"/>
    <property type="match status" value="1"/>
</dbReference>
<dbReference type="PANTHER" id="PTHR24185">
    <property type="entry name" value="CALCIUM-INDEPENDENT PHOSPHOLIPASE A2-GAMMA"/>
    <property type="match status" value="1"/>
</dbReference>
<keyword evidence="2" id="KW-0442">Lipid degradation</keyword>
<keyword evidence="1" id="KW-0378">Hydrolase</keyword>
<dbReference type="Proteomes" id="UP000663671">
    <property type="component" value="Chromosome 4"/>
</dbReference>
<sequence>MPQCNHISWLELVEGEAGPLLEAGWRMARVVNLQADNISLQSTYPRIFADCDPTCRAAIHTPSSSQLCHRHESVPVQWPHSSFDPFHLILARLLFLFCDVVCIFADDVGGLEAVRSLLMKWATIGSASTLPGTIRPRIIIVTGKDNDSITQALLNGVDDEPFVWQAARATSAAPVLFPSIDIPSVGSFQDGGMKQRHNNPIRLGLSEVRRLWPRTPKPHVVISLGTGTVSRVLKTSDSRNILLDGWLPRIYRSYMSSFDGEETWNELQGELDDQSRKNYFRFNHSFTGARPSIVDISAMENISQSIQKNPSEADKMEEALLTLLASSLFFELDSIPEFQNGFFLCVGTIRCYEPARLIIRALLALRPAHHEFYKDDINLGLYISEDDICVECQRYCGPVRFAVRHLEEKITMTLRSDGTALLLNGSPNAIQWYIDEQGLDGVFGASNHGAPFRVQCDTCERRLNGKEKKRKYMYTR</sequence>
<reference evidence="3" key="1">
    <citation type="submission" date="2021-01" db="EMBL/GenBank/DDBJ databases">
        <title>Chromosome-level genome assembly of a human fungal pathogen reveals clustering of transcriptionally co-regulated genes.</title>
        <authorList>
            <person name="Voorhies M."/>
            <person name="Cohen S."/>
            <person name="Shea T.P."/>
            <person name="Petrus S."/>
            <person name="Munoz J.F."/>
            <person name="Poplawski S."/>
            <person name="Goldman W.E."/>
            <person name="Michael T."/>
            <person name="Cuomo C.A."/>
            <person name="Sil A."/>
            <person name="Beyhan S."/>
        </authorList>
    </citation>
    <scope>NUCLEOTIDE SEQUENCE</scope>
    <source>
        <strain evidence="3">WU24</strain>
    </source>
</reference>
<protein>
    <recommendedName>
        <fullName evidence="5">PNPLA domain-containing protein</fullName>
    </recommendedName>
</protein>
<dbReference type="OrthoDB" id="194358at2759"/>
<evidence type="ECO:0000256" key="1">
    <source>
        <dbReference type="ARBA" id="ARBA00022801"/>
    </source>
</evidence>
<gene>
    <name evidence="3" type="ORF">I7I51_05350</name>
</gene>
<dbReference type="VEuPathDB" id="FungiDB:I7I51_05350"/>
<keyword evidence="2" id="KW-0443">Lipid metabolism</keyword>
<evidence type="ECO:0000256" key="2">
    <source>
        <dbReference type="ARBA" id="ARBA00022963"/>
    </source>
</evidence>
<evidence type="ECO:0000313" key="4">
    <source>
        <dbReference type="Proteomes" id="UP000663671"/>
    </source>
</evidence>
<name>A0A8A1M5F5_AJECA</name>
<dbReference type="SUPFAM" id="SSF52151">
    <property type="entry name" value="FabD/lysophospholipase-like"/>
    <property type="match status" value="1"/>
</dbReference>
<evidence type="ECO:0008006" key="5">
    <source>
        <dbReference type="Google" id="ProtNLM"/>
    </source>
</evidence>